<name>A0A1F7WIN5_9BACT</name>
<proteinExistence type="predicted"/>
<keyword evidence="1" id="KW-1133">Transmembrane helix</keyword>
<dbReference type="AlphaFoldDB" id="A0A1F7WIN5"/>
<feature type="transmembrane region" description="Helical" evidence="1">
    <location>
        <begin position="95"/>
        <end position="114"/>
    </location>
</feature>
<comment type="caution">
    <text evidence="2">The sequence shown here is derived from an EMBL/GenBank/DDBJ whole genome shotgun (WGS) entry which is preliminary data.</text>
</comment>
<keyword evidence="1" id="KW-0812">Transmembrane</keyword>
<organism evidence="2 3">
    <name type="scientific">Candidatus Wallbacteria bacterium GWC2_49_35</name>
    <dbReference type="NCBI Taxonomy" id="1817813"/>
    <lineage>
        <taxon>Bacteria</taxon>
        <taxon>Candidatus Walliibacteriota</taxon>
    </lineage>
</organism>
<protein>
    <submittedName>
        <fullName evidence="2">Uncharacterized protein</fullName>
    </submittedName>
</protein>
<gene>
    <name evidence="2" type="ORF">A2008_05830</name>
</gene>
<reference evidence="2 3" key="1">
    <citation type="journal article" date="2016" name="Nat. Commun.">
        <title>Thousands of microbial genomes shed light on interconnected biogeochemical processes in an aquifer system.</title>
        <authorList>
            <person name="Anantharaman K."/>
            <person name="Brown C.T."/>
            <person name="Hug L.A."/>
            <person name="Sharon I."/>
            <person name="Castelle C.J."/>
            <person name="Probst A.J."/>
            <person name="Thomas B.C."/>
            <person name="Singh A."/>
            <person name="Wilkins M.J."/>
            <person name="Karaoz U."/>
            <person name="Brodie E.L."/>
            <person name="Williams K.H."/>
            <person name="Hubbard S.S."/>
            <person name="Banfield J.F."/>
        </authorList>
    </citation>
    <scope>NUCLEOTIDE SEQUENCE [LARGE SCALE GENOMIC DNA]</scope>
</reference>
<sequence length="155" mass="17881">MHISLSGSLTEKLINRFSSVCPILRLLTDGRPLLEYCETTLSFPPPPPPQPQQAAITISSHDRASAIKTAGGRAIFTDFISREFIFSEILISFKFNFITTQIFLIIITYSIYFYKKNNKNCQKNCLKNCLKNLIEKSTFDPLKIFCHFFKYLLHF</sequence>
<evidence type="ECO:0000256" key="1">
    <source>
        <dbReference type="SAM" id="Phobius"/>
    </source>
</evidence>
<accession>A0A1F7WIN5</accession>
<evidence type="ECO:0000313" key="2">
    <source>
        <dbReference type="EMBL" id="OGM02704.1"/>
    </source>
</evidence>
<dbReference type="STRING" id="1817813.A2008_05830"/>
<keyword evidence="1" id="KW-0472">Membrane</keyword>
<evidence type="ECO:0000313" key="3">
    <source>
        <dbReference type="Proteomes" id="UP000178735"/>
    </source>
</evidence>
<dbReference type="Proteomes" id="UP000178735">
    <property type="component" value="Unassembled WGS sequence"/>
</dbReference>
<dbReference type="EMBL" id="MGFH01000203">
    <property type="protein sequence ID" value="OGM02704.1"/>
    <property type="molecule type" value="Genomic_DNA"/>
</dbReference>